<dbReference type="AlphaFoldDB" id="A0A2I8EZH2"/>
<dbReference type="EMBL" id="CP026113">
    <property type="protein sequence ID" value="AUT64900.1"/>
    <property type="molecule type" value="Genomic_DNA"/>
</dbReference>
<dbReference type="KEGG" id="pter:C2L65_35360"/>
<accession>A0A2I8EZH2</accession>
<evidence type="ECO:0000313" key="1">
    <source>
        <dbReference type="EMBL" id="AUT64900.1"/>
    </source>
</evidence>
<sequence>MKYVNAVTIPYFVYTQKFFDIAGTGGDGDFGYVWCGSGSKSGAVMADVGGTHLGEISVRLAEKLSGKPANPRNAAGAPQPPLRFVVFPKSRGQLTWPLAEADIQSIAEELLLGIGGPDVLAMCWSKTE</sequence>
<reference evidence="1 2" key="1">
    <citation type="submission" date="2018-01" db="EMBL/GenBank/DDBJ databases">
        <title>Species boundaries and ecological features among Paraburkholderia terrae DSMZ17804T, P. hospita DSMZ17164T and P. caribensis DSMZ13236T.</title>
        <authorList>
            <person name="Pratama A.A."/>
        </authorList>
    </citation>
    <scope>NUCLEOTIDE SEQUENCE [LARGE SCALE GENOMIC DNA]</scope>
    <source>
        <strain evidence="1 2">DSM 17804</strain>
    </source>
</reference>
<dbReference type="Proteomes" id="UP000243502">
    <property type="component" value="Chromosome 3"/>
</dbReference>
<protein>
    <submittedName>
        <fullName evidence="1">Uncharacterized protein</fullName>
    </submittedName>
</protein>
<organism evidence="1 2">
    <name type="scientific">Paraburkholderia terrae</name>
    <dbReference type="NCBI Taxonomy" id="311230"/>
    <lineage>
        <taxon>Bacteria</taxon>
        <taxon>Pseudomonadati</taxon>
        <taxon>Pseudomonadota</taxon>
        <taxon>Betaproteobacteria</taxon>
        <taxon>Burkholderiales</taxon>
        <taxon>Burkholderiaceae</taxon>
        <taxon>Paraburkholderia</taxon>
    </lineage>
</organism>
<evidence type="ECO:0000313" key="2">
    <source>
        <dbReference type="Proteomes" id="UP000243502"/>
    </source>
</evidence>
<gene>
    <name evidence="1" type="ORF">C2L65_35360</name>
</gene>
<proteinExistence type="predicted"/>
<name>A0A2I8EZH2_9BURK</name>